<dbReference type="Proteomes" id="UP001209666">
    <property type="component" value="Unassembled WGS sequence"/>
</dbReference>
<dbReference type="EMBL" id="JAJEQW010000003">
    <property type="protein sequence ID" value="MCC2241649.1"/>
    <property type="molecule type" value="Genomic_DNA"/>
</dbReference>
<reference evidence="2 4" key="1">
    <citation type="journal article" date="2021" name="ISME Commun">
        <title>Automated analysis of genomic sequences facilitates high-throughput and comprehensive description of bacteria.</title>
        <authorList>
            <person name="Hitch T.C.A."/>
        </authorList>
    </citation>
    <scope>NUCLEOTIDE SEQUENCE [LARGE SCALE GENOMIC DNA]</scope>
    <source>
        <strain evidence="2 4">Sanger_19</strain>
    </source>
</reference>
<protein>
    <recommendedName>
        <fullName evidence="5">Aspartyl-phosphate phosphatase Spo0E family protein</fullName>
    </recommendedName>
</protein>
<name>A0AAW4WAV7_9FIRM</name>
<organism evidence="1 3">
    <name type="scientific">Roseburia amylophila</name>
    <dbReference type="NCBI Taxonomy" id="2981794"/>
    <lineage>
        <taxon>Bacteria</taxon>
        <taxon>Bacillati</taxon>
        <taxon>Bacillota</taxon>
        <taxon>Clostridia</taxon>
        <taxon>Lachnospirales</taxon>
        <taxon>Lachnospiraceae</taxon>
        <taxon>Roseburia</taxon>
    </lineage>
</organism>
<reference evidence="1" key="2">
    <citation type="submission" date="2021-10" db="EMBL/GenBank/DDBJ databases">
        <title>Anaerobic single-cell dispensing facilitates the cultivation of human gut bacteria.</title>
        <authorList>
            <person name="Afrizal A."/>
        </authorList>
    </citation>
    <scope>NUCLEOTIDE SEQUENCE</scope>
    <source>
        <strain evidence="1">CLA-AA-H204</strain>
    </source>
</reference>
<dbReference type="RefSeq" id="WP_022243374.1">
    <property type="nucleotide sequence ID" value="NZ_JAJEQW010000003.1"/>
</dbReference>
<evidence type="ECO:0000313" key="3">
    <source>
        <dbReference type="Proteomes" id="UP001198893"/>
    </source>
</evidence>
<gene>
    <name evidence="1" type="ORF">LKD47_04910</name>
    <name evidence="2" type="ORF">OCV43_11585</name>
</gene>
<accession>A0AAW4WAV7</accession>
<dbReference type="AlphaFoldDB" id="A0AAW4WAV7"/>
<dbReference type="EMBL" id="JAOQKI010000020">
    <property type="protein sequence ID" value="MCU6717906.1"/>
    <property type="molecule type" value="Genomic_DNA"/>
</dbReference>
<evidence type="ECO:0000313" key="2">
    <source>
        <dbReference type="EMBL" id="MCU6717906.1"/>
    </source>
</evidence>
<dbReference type="Proteomes" id="UP001198893">
    <property type="component" value="Unassembled WGS sequence"/>
</dbReference>
<evidence type="ECO:0008006" key="5">
    <source>
        <dbReference type="Google" id="ProtNLM"/>
    </source>
</evidence>
<evidence type="ECO:0000313" key="4">
    <source>
        <dbReference type="Proteomes" id="UP001209666"/>
    </source>
</evidence>
<sequence>MDEREALRIAIERARIRLDEALERAKSMDECYDLSLEVDRLIENYVSLCEQKELVPIR</sequence>
<evidence type="ECO:0000313" key="1">
    <source>
        <dbReference type="EMBL" id="MCC2241649.1"/>
    </source>
</evidence>
<keyword evidence="4" id="KW-1185">Reference proteome</keyword>
<reference evidence="2" key="3">
    <citation type="submission" date="2022-09" db="EMBL/GenBank/DDBJ databases">
        <authorList>
            <person name="Hitch T.C.A."/>
        </authorList>
    </citation>
    <scope>NUCLEOTIDE SEQUENCE</scope>
    <source>
        <strain evidence="2">Sanger_19</strain>
    </source>
</reference>
<comment type="caution">
    <text evidence="1">The sequence shown here is derived from an EMBL/GenBank/DDBJ whole genome shotgun (WGS) entry which is preliminary data.</text>
</comment>
<proteinExistence type="predicted"/>